<keyword evidence="1" id="KW-0812">Transmembrane</keyword>
<dbReference type="PROSITE" id="PS51704">
    <property type="entry name" value="GP_PDE"/>
    <property type="match status" value="1"/>
</dbReference>
<protein>
    <submittedName>
        <fullName evidence="3">Glycerophosphodiester phosphodiesterase</fullName>
    </submittedName>
</protein>
<dbReference type="SUPFAM" id="SSF51695">
    <property type="entry name" value="PLC-like phosphodiesterases"/>
    <property type="match status" value="1"/>
</dbReference>
<evidence type="ECO:0000259" key="2">
    <source>
        <dbReference type="PROSITE" id="PS51704"/>
    </source>
</evidence>
<gene>
    <name evidence="3" type="ORF">DKT77_00525</name>
</gene>
<feature type="transmembrane region" description="Helical" evidence="1">
    <location>
        <begin position="21"/>
        <end position="49"/>
    </location>
</feature>
<sequence length="623" mass="66258">MTILADLRTGLHTAAGNLRAFFVVHLAIRLIVMALIAPLGSMLLAAAIATSDQSALTDQDIARFLLTPWGFAAALAVISLTICAAVLDLSVMTAILRHRARGGARAGARRALNIGLHMVLARAGALLHFAALLVLRIALIVAPFALAAGAIAAVTLRAYDINYYLTYMPPGFVAAAAVGALLALGLALVLLRRLSGWAIALHFLLFRGAAPREAFAQSTRRLAGHRRAVLLRIGAWAGVRMAIAAGVSALAGALLSAVPGLFGAHLATAAAASLAILVVWGLVGALVSALANATLADMLDRLFVRVTPEVPRAPLPEAWRRTAGALPMAALALAALAAIGIGAFHADALLSTVRDTREVAVIAHRGAAATRPENTLAAVEKALEDRADWVEIDVQESADGEVIVAHDSDFMKLGGDPTKVWNVTMPQLSGIDIGSWFDPSYADQRTPTLRQVLDTAKGRGKVMIELKYYGHDVRLEERVAEIVEAAGMAQDVAVMSLKYSGVRKMRALRPDWRYGVLAATSIGNLSGLEADYLALNTGQISMRTLRRAHAQGKQVYAWTVDDPVTMSRMISMGIDGLITNRPDLAREVMAARAALSVPERLILWVTDRFRIGRFDLQVNGVDA</sequence>
<dbReference type="Gene3D" id="3.20.20.190">
    <property type="entry name" value="Phosphatidylinositol (PI) phosphodiesterase"/>
    <property type="match status" value="1"/>
</dbReference>
<feature type="transmembrane region" description="Helical" evidence="1">
    <location>
        <begin position="137"/>
        <end position="159"/>
    </location>
</feature>
<dbReference type="EMBL" id="QGKU01000003">
    <property type="protein sequence ID" value="PWR04487.1"/>
    <property type="molecule type" value="Genomic_DNA"/>
</dbReference>
<keyword evidence="4" id="KW-1185">Reference proteome</keyword>
<dbReference type="GO" id="GO:0006629">
    <property type="term" value="P:lipid metabolic process"/>
    <property type="evidence" value="ECO:0007669"/>
    <property type="project" value="InterPro"/>
</dbReference>
<organism evidence="3 4">
    <name type="scientific">Meridianimarinicoccus roseus</name>
    <dbReference type="NCBI Taxonomy" id="2072018"/>
    <lineage>
        <taxon>Bacteria</taxon>
        <taxon>Pseudomonadati</taxon>
        <taxon>Pseudomonadota</taxon>
        <taxon>Alphaproteobacteria</taxon>
        <taxon>Rhodobacterales</taxon>
        <taxon>Paracoccaceae</taxon>
        <taxon>Meridianimarinicoccus</taxon>
    </lineage>
</organism>
<comment type="caution">
    <text evidence="3">The sequence shown here is derived from an EMBL/GenBank/DDBJ whole genome shotgun (WGS) entry which is preliminary data.</text>
</comment>
<dbReference type="InterPro" id="IPR017946">
    <property type="entry name" value="PLC-like_Pdiesterase_TIM-brl"/>
</dbReference>
<evidence type="ECO:0000256" key="1">
    <source>
        <dbReference type="SAM" id="Phobius"/>
    </source>
</evidence>
<dbReference type="PANTHER" id="PTHR46211">
    <property type="entry name" value="GLYCEROPHOSPHORYL DIESTER PHOSPHODIESTERASE"/>
    <property type="match status" value="1"/>
</dbReference>
<keyword evidence="1" id="KW-0472">Membrane</keyword>
<dbReference type="RefSeq" id="WP_109809789.1">
    <property type="nucleotide sequence ID" value="NZ_QGKU01000003.1"/>
</dbReference>
<keyword evidence="1" id="KW-1133">Transmembrane helix</keyword>
<reference evidence="3 4" key="1">
    <citation type="submission" date="2018-05" db="EMBL/GenBank/DDBJ databases">
        <title>Rhodobacteraceae gen. nov., sp. nov. isolated from sea water.</title>
        <authorList>
            <person name="Ren Y."/>
        </authorList>
    </citation>
    <scope>NUCLEOTIDE SEQUENCE [LARGE SCALE GENOMIC DNA]</scope>
    <source>
        <strain evidence="3 4">TG-679</strain>
    </source>
</reference>
<accession>A0A2V2LN82</accession>
<feature type="transmembrane region" description="Helical" evidence="1">
    <location>
        <begin position="270"/>
        <end position="295"/>
    </location>
</feature>
<evidence type="ECO:0000313" key="4">
    <source>
        <dbReference type="Proteomes" id="UP000245680"/>
    </source>
</evidence>
<dbReference type="GO" id="GO:0008081">
    <property type="term" value="F:phosphoric diester hydrolase activity"/>
    <property type="evidence" value="ECO:0007669"/>
    <property type="project" value="InterPro"/>
</dbReference>
<feature type="transmembrane region" description="Helical" evidence="1">
    <location>
        <begin position="69"/>
        <end position="91"/>
    </location>
</feature>
<dbReference type="OrthoDB" id="1854250at2"/>
<dbReference type="InterPro" id="IPR030395">
    <property type="entry name" value="GP_PDE_dom"/>
</dbReference>
<dbReference type="Proteomes" id="UP000245680">
    <property type="component" value="Unassembled WGS sequence"/>
</dbReference>
<dbReference type="Pfam" id="PF03009">
    <property type="entry name" value="GDPD"/>
    <property type="match status" value="1"/>
</dbReference>
<dbReference type="AlphaFoldDB" id="A0A2V2LN82"/>
<feature type="domain" description="GP-PDE" evidence="2">
    <location>
        <begin position="359"/>
        <end position="589"/>
    </location>
</feature>
<name>A0A2V2LN82_9RHOB</name>
<evidence type="ECO:0000313" key="3">
    <source>
        <dbReference type="EMBL" id="PWR04487.1"/>
    </source>
</evidence>
<proteinExistence type="predicted"/>
<feature type="transmembrane region" description="Helical" evidence="1">
    <location>
        <begin position="171"/>
        <end position="191"/>
    </location>
</feature>
<feature type="transmembrane region" description="Helical" evidence="1">
    <location>
        <begin position="235"/>
        <end position="258"/>
    </location>
</feature>
<feature type="transmembrane region" description="Helical" evidence="1">
    <location>
        <begin position="325"/>
        <end position="346"/>
    </location>
</feature>
<dbReference type="PANTHER" id="PTHR46211:SF1">
    <property type="entry name" value="GLYCEROPHOSPHODIESTER PHOSPHODIESTERASE, CYTOPLASMIC"/>
    <property type="match status" value="1"/>
</dbReference>